<proteinExistence type="predicted"/>
<sequence length="305" mass="33340">MKTKNIINIAAVFVVLFLTNLKSEAQKVVLGFSSPESVVSNGKRFFVSNIGPGNNKVGKDGDGFISEISSAGKMRISHFLPDTGKLNSPHGMAIIGTTLYVADIDRVVGYDINTRAKVFEVNMGESAGLLNDIASINRDLIVVSDTFKDIVYAINIQTRAITGIGNVPGPNGLVYDETKNLLYVCTVGHHSNGEGQMYVKSGFGADSPWETVAGGPKSGVFDGIEILNADHLLLSDWITYPSLKGRLVIYDKQQNKYQSLPMGTEPADMFIDHHTNLIYLPQTAKDRVIILKVRQLNRRKIALLK</sequence>
<organism evidence="1 2">
    <name type="scientific">Pedobacter jamesrossensis</name>
    <dbReference type="NCBI Taxonomy" id="1908238"/>
    <lineage>
        <taxon>Bacteria</taxon>
        <taxon>Pseudomonadati</taxon>
        <taxon>Bacteroidota</taxon>
        <taxon>Sphingobacteriia</taxon>
        <taxon>Sphingobacteriales</taxon>
        <taxon>Sphingobacteriaceae</taxon>
        <taxon>Pedobacter</taxon>
    </lineage>
</organism>
<evidence type="ECO:0000313" key="2">
    <source>
        <dbReference type="Proteomes" id="UP001595792"/>
    </source>
</evidence>
<dbReference type="Gene3D" id="2.130.10.10">
    <property type="entry name" value="YVTN repeat-like/Quinoprotein amine dehydrogenase"/>
    <property type="match status" value="1"/>
</dbReference>
<keyword evidence="2" id="KW-1185">Reference proteome</keyword>
<dbReference type="RefSeq" id="WP_378959617.1">
    <property type="nucleotide sequence ID" value="NZ_JBHRXC010000001.1"/>
</dbReference>
<comment type="caution">
    <text evidence="1">The sequence shown here is derived from an EMBL/GenBank/DDBJ whole genome shotgun (WGS) entry which is preliminary data.</text>
</comment>
<evidence type="ECO:0000313" key="1">
    <source>
        <dbReference type="EMBL" id="MFC4196294.1"/>
    </source>
</evidence>
<dbReference type="SUPFAM" id="SSF63829">
    <property type="entry name" value="Calcium-dependent phosphotriesterase"/>
    <property type="match status" value="1"/>
</dbReference>
<accession>A0ABV8NH56</accession>
<dbReference type="Proteomes" id="UP001595792">
    <property type="component" value="Unassembled WGS sequence"/>
</dbReference>
<protein>
    <submittedName>
        <fullName evidence="1">YncE family protein</fullName>
    </submittedName>
</protein>
<gene>
    <name evidence="1" type="ORF">ACFOUY_06260</name>
</gene>
<name>A0ABV8NH56_9SPHI</name>
<reference evidence="2" key="1">
    <citation type="journal article" date="2019" name="Int. J. Syst. Evol. Microbiol.">
        <title>The Global Catalogue of Microorganisms (GCM) 10K type strain sequencing project: providing services to taxonomists for standard genome sequencing and annotation.</title>
        <authorList>
            <consortium name="The Broad Institute Genomics Platform"/>
            <consortium name="The Broad Institute Genome Sequencing Center for Infectious Disease"/>
            <person name="Wu L."/>
            <person name="Ma J."/>
        </authorList>
    </citation>
    <scope>NUCLEOTIDE SEQUENCE [LARGE SCALE GENOMIC DNA]</scope>
    <source>
        <strain evidence="2">CCM 8689</strain>
    </source>
</reference>
<dbReference type="EMBL" id="JBHSBY010000031">
    <property type="protein sequence ID" value="MFC4196294.1"/>
    <property type="molecule type" value="Genomic_DNA"/>
</dbReference>
<dbReference type="InterPro" id="IPR015943">
    <property type="entry name" value="WD40/YVTN_repeat-like_dom_sf"/>
</dbReference>